<evidence type="ECO:0000259" key="4">
    <source>
        <dbReference type="Pfam" id="PF01261"/>
    </source>
</evidence>
<feature type="chain" id="PRO_5021790248" evidence="3">
    <location>
        <begin position="25"/>
        <end position="308"/>
    </location>
</feature>
<dbReference type="PIRSF" id="PIRSF006241">
    <property type="entry name" value="HyI"/>
    <property type="match status" value="1"/>
</dbReference>
<gene>
    <name evidence="5" type="primary">hyi</name>
    <name evidence="5" type="ORF">Pla175_41970</name>
</gene>
<dbReference type="KEGG" id="pnd:Pla175_41970"/>
<keyword evidence="3" id="KW-0732">Signal</keyword>
<proteinExistence type="predicted"/>
<reference evidence="5 6" key="1">
    <citation type="submission" date="2019-02" db="EMBL/GenBank/DDBJ databases">
        <title>Deep-cultivation of Planctomycetes and their phenomic and genomic characterization uncovers novel biology.</title>
        <authorList>
            <person name="Wiegand S."/>
            <person name="Jogler M."/>
            <person name="Boedeker C."/>
            <person name="Pinto D."/>
            <person name="Vollmers J."/>
            <person name="Rivas-Marin E."/>
            <person name="Kohn T."/>
            <person name="Peeters S.H."/>
            <person name="Heuer A."/>
            <person name="Rast P."/>
            <person name="Oberbeckmann S."/>
            <person name="Bunk B."/>
            <person name="Jeske O."/>
            <person name="Meyerdierks A."/>
            <person name="Storesund J.E."/>
            <person name="Kallscheuer N."/>
            <person name="Luecker S."/>
            <person name="Lage O.M."/>
            <person name="Pohl T."/>
            <person name="Merkel B.J."/>
            <person name="Hornburger P."/>
            <person name="Mueller R.-W."/>
            <person name="Bruemmer F."/>
            <person name="Labrenz M."/>
            <person name="Spormann A.M."/>
            <person name="Op den Camp H."/>
            <person name="Overmann J."/>
            <person name="Amann R."/>
            <person name="Jetten M.S.M."/>
            <person name="Mascher T."/>
            <person name="Medema M.H."/>
            <person name="Devos D.P."/>
            <person name="Kaster A.-K."/>
            <person name="Ovreas L."/>
            <person name="Rohde M."/>
            <person name="Galperin M.Y."/>
            <person name="Jogler C."/>
        </authorList>
    </citation>
    <scope>NUCLEOTIDE SEQUENCE [LARGE SCALE GENOMIC DNA]</scope>
    <source>
        <strain evidence="5 6">Pla175</strain>
    </source>
</reference>
<dbReference type="EMBL" id="CP036291">
    <property type="protein sequence ID" value="QDU90784.1"/>
    <property type="molecule type" value="Genomic_DNA"/>
</dbReference>
<keyword evidence="6" id="KW-1185">Reference proteome</keyword>
<dbReference type="Pfam" id="PF01261">
    <property type="entry name" value="AP_endonuc_2"/>
    <property type="match status" value="1"/>
</dbReference>
<dbReference type="Proteomes" id="UP000317429">
    <property type="component" value="Chromosome"/>
</dbReference>
<protein>
    <submittedName>
        <fullName evidence="5">Hydroxypyruvate isomerase</fullName>
        <ecNumber evidence="5">5.3.1.22</ecNumber>
    </submittedName>
</protein>
<dbReference type="InterPro" id="IPR006311">
    <property type="entry name" value="TAT_signal"/>
</dbReference>
<evidence type="ECO:0000313" key="5">
    <source>
        <dbReference type="EMBL" id="QDU90784.1"/>
    </source>
</evidence>
<dbReference type="AlphaFoldDB" id="A0A518DH38"/>
<dbReference type="InterPro" id="IPR013022">
    <property type="entry name" value="Xyl_isomerase-like_TIM-brl"/>
</dbReference>
<dbReference type="InterPro" id="IPR026040">
    <property type="entry name" value="HyI-like"/>
</dbReference>
<dbReference type="Gene3D" id="3.20.20.150">
    <property type="entry name" value="Divalent-metal-dependent TIM barrel enzymes"/>
    <property type="match status" value="1"/>
</dbReference>
<feature type="domain" description="Xylose isomerase-like TIM barrel" evidence="4">
    <location>
        <begin position="64"/>
        <end position="289"/>
    </location>
</feature>
<evidence type="ECO:0000313" key="6">
    <source>
        <dbReference type="Proteomes" id="UP000317429"/>
    </source>
</evidence>
<organism evidence="5 6">
    <name type="scientific">Pirellulimonas nuda</name>
    <dbReference type="NCBI Taxonomy" id="2528009"/>
    <lineage>
        <taxon>Bacteria</taxon>
        <taxon>Pseudomonadati</taxon>
        <taxon>Planctomycetota</taxon>
        <taxon>Planctomycetia</taxon>
        <taxon>Pirellulales</taxon>
        <taxon>Lacipirellulaceae</taxon>
        <taxon>Pirellulimonas</taxon>
    </lineage>
</organism>
<accession>A0A518DH38</accession>
<dbReference type="EC" id="5.3.1.22" evidence="5"/>
<dbReference type="InterPro" id="IPR050417">
    <property type="entry name" value="Sugar_Epim/Isomerase"/>
</dbReference>
<keyword evidence="5" id="KW-0670">Pyruvate</keyword>
<sequence length="308" mass="33845" precursor="true">MKRRDFLHASGVAGLGALAASAVGADDAPAPAAAANDRQFKLHYAPHFGTFRNVAGPDLVDQIKFAADQGFTAWEDNGMKNRSVEDQERIAKTLSDLGMKMGVFVAHSDAGKVTFAGRDKNLRAQVVQEIKDSVDVAKRVGAKWMTVVPDAYSDRVEWGYQTANCVELLRECAAVLEPHELVMVLEPLNWWTNHPGLFLHKVPQAYEICRAVNSPSCKILFDIYHQQIQEGNLIPNLDAAWSEVAYIQTGDNPGRKEPGTGEINYLNIFKHLHEKGFEGVIGMEHGNSIAGADGDRAVIEAYRKADAF</sequence>
<dbReference type="OrthoDB" id="9786584at2"/>
<feature type="active site" description="Proton donor/acceptor" evidence="2">
    <location>
        <position position="284"/>
    </location>
</feature>
<dbReference type="PROSITE" id="PS51318">
    <property type="entry name" value="TAT"/>
    <property type="match status" value="1"/>
</dbReference>
<dbReference type="SUPFAM" id="SSF51658">
    <property type="entry name" value="Xylose isomerase-like"/>
    <property type="match status" value="1"/>
</dbReference>
<feature type="active site" description="Proton donor/acceptor" evidence="2">
    <location>
        <position position="186"/>
    </location>
</feature>
<name>A0A518DH38_9BACT</name>
<dbReference type="PANTHER" id="PTHR43489">
    <property type="entry name" value="ISOMERASE"/>
    <property type="match status" value="1"/>
</dbReference>
<evidence type="ECO:0000256" key="3">
    <source>
        <dbReference type="SAM" id="SignalP"/>
    </source>
</evidence>
<evidence type="ECO:0000256" key="1">
    <source>
        <dbReference type="ARBA" id="ARBA00023235"/>
    </source>
</evidence>
<keyword evidence="1 5" id="KW-0413">Isomerase</keyword>
<dbReference type="RefSeq" id="WP_145289970.1">
    <property type="nucleotide sequence ID" value="NZ_CP036291.1"/>
</dbReference>
<feature type="signal peptide" evidence="3">
    <location>
        <begin position="1"/>
        <end position="24"/>
    </location>
</feature>
<evidence type="ECO:0000256" key="2">
    <source>
        <dbReference type="PIRSR" id="PIRSR006241-50"/>
    </source>
</evidence>
<dbReference type="GO" id="GO:0008903">
    <property type="term" value="F:hydroxypyruvate isomerase activity"/>
    <property type="evidence" value="ECO:0007669"/>
    <property type="project" value="UniProtKB-EC"/>
</dbReference>
<dbReference type="InterPro" id="IPR036237">
    <property type="entry name" value="Xyl_isomerase-like_sf"/>
</dbReference>